<feature type="region of interest" description="Disordered" evidence="2">
    <location>
        <begin position="428"/>
        <end position="480"/>
    </location>
</feature>
<feature type="compositionally biased region" description="Basic and acidic residues" evidence="2">
    <location>
        <begin position="715"/>
        <end position="724"/>
    </location>
</feature>
<sequence>MSLFAELVEEGEDAEGLVHVEDLGHEVTLQDLEEALAELAAQNEQLEVDCRGLEAHCRDLERAGWPVPCKLADVIRASETVEEVEPAQGQGGQGEPDAVSEHMSIVLAAEAALKASEAGGSAVQAAEVGKALASASSGVEPGRFHELALPVISRAISAVFCDDGDAPSAARAAANAAVTAGLQADAAAAAGFVAAGMVAGKHALRNGKDMKHAAELGWKTAMELAQAGGLSKDAATRVAAQAASEIASKASRSAGKICERVVEDAAEAAKRAAKASPSLSTRLGVEVALQAPALDALQIVKHASGAIAAITREAMPGAEEELVKEVHRATSRVMEEAMNVVIAKASHSKEAVLVQSPEVSPNVPNQQNDQEDRVKELMKAREKSFAAMADMQERCACQQTEMERLVRERAGDQEELLKLRQQLRNMEQQLQEAEAREQLREGDHMDSLSATTGDDTSSLADSLAGSVRRMRKKRNARAGQNFRQAKCLDEGVDVSTTEDADPEERLIRILVAKSHASPLWRDLLIFILEKAGHASTAPMTTEAEIKKELQLMAYQVKDKLGSLEGTTPSQEGMLETMLKTVGKVTDQAVDSAVLYVTQDSPAPEASSRDPEVVVKEAFAPERVDPAPASAASRRYESRQAQAGADAFKQNARLRLAARCCFRLLQTGRLSHRNSEGRMLSLVSFLAAKLTERQRHSGAAMRAAAAGHHCTSETPAEPREGGKSGEERRLWTRWRSCALLTLQDDYGAVCELHFWAGAATSSQNRGGTALDTPRVLLSQARARNIRTWISCDLEKDCHCSATALQGLLHLASRCQR</sequence>
<accession>A0A812LBX5</accession>
<feature type="coiled-coil region" evidence="1">
    <location>
        <begin position="25"/>
        <end position="63"/>
    </location>
</feature>
<dbReference type="AlphaFoldDB" id="A0A812LBX5"/>
<evidence type="ECO:0000256" key="1">
    <source>
        <dbReference type="SAM" id="Coils"/>
    </source>
</evidence>
<feature type="compositionally biased region" description="Basic and acidic residues" evidence="2">
    <location>
        <begin position="433"/>
        <end position="446"/>
    </location>
</feature>
<proteinExistence type="predicted"/>
<dbReference type="OrthoDB" id="438444at2759"/>
<dbReference type="EMBL" id="CAJNJA010009253">
    <property type="protein sequence ID" value="CAE7244675.1"/>
    <property type="molecule type" value="Genomic_DNA"/>
</dbReference>
<gene>
    <name evidence="3" type="ORF">SNEC2469_LOCUS4681</name>
</gene>
<dbReference type="Proteomes" id="UP000601435">
    <property type="component" value="Unassembled WGS sequence"/>
</dbReference>
<name>A0A812LBX5_9DINO</name>
<comment type="caution">
    <text evidence="3">The sequence shown here is derived from an EMBL/GenBank/DDBJ whole genome shotgun (WGS) entry which is preliminary data.</text>
</comment>
<keyword evidence="4" id="KW-1185">Reference proteome</keyword>
<feature type="compositionally biased region" description="Polar residues" evidence="2">
    <location>
        <begin position="448"/>
        <end position="460"/>
    </location>
</feature>
<evidence type="ECO:0000256" key="2">
    <source>
        <dbReference type="SAM" id="MobiDB-lite"/>
    </source>
</evidence>
<organism evidence="3 4">
    <name type="scientific">Symbiodinium necroappetens</name>
    <dbReference type="NCBI Taxonomy" id="1628268"/>
    <lineage>
        <taxon>Eukaryota</taxon>
        <taxon>Sar</taxon>
        <taxon>Alveolata</taxon>
        <taxon>Dinophyceae</taxon>
        <taxon>Suessiales</taxon>
        <taxon>Symbiodiniaceae</taxon>
        <taxon>Symbiodinium</taxon>
    </lineage>
</organism>
<keyword evidence="1" id="KW-0175">Coiled coil</keyword>
<evidence type="ECO:0000313" key="4">
    <source>
        <dbReference type="Proteomes" id="UP000601435"/>
    </source>
</evidence>
<protein>
    <submittedName>
        <fullName evidence="3">Uncharacterized protein</fullName>
    </submittedName>
</protein>
<evidence type="ECO:0000313" key="3">
    <source>
        <dbReference type="EMBL" id="CAE7244675.1"/>
    </source>
</evidence>
<reference evidence="3" key="1">
    <citation type="submission" date="2021-02" db="EMBL/GenBank/DDBJ databases">
        <authorList>
            <person name="Dougan E. K."/>
            <person name="Rhodes N."/>
            <person name="Thang M."/>
            <person name="Chan C."/>
        </authorList>
    </citation>
    <scope>NUCLEOTIDE SEQUENCE</scope>
</reference>
<feature type="region of interest" description="Disordered" evidence="2">
    <location>
        <begin position="705"/>
        <end position="724"/>
    </location>
</feature>